<name>A0AAV7I3C3_COTGL</name>
<comment type="caution">
    <text evidence="1">The sequence shown here is derived from an EMBL/GenBank/DDBJ whole genome shotgun (WGS) entry which is preliminary data.</text>
</comment>
<reference evidence="1 2" key="1">
    <citation type="journal article" date="2021" name="J. Hered.">
        <title>A chromosome-level genome assembly of the parasitoid wasp, Cotesia glomerata (Hymenoptera: Braconidae).</title>
        <authorList>
            <person name="Pinto B.J."/>
            <person name="Weis J.J."/>
            <person name="Gamble T."/>
            <person name="Ode P.J."/>
            <person name="Paul R."/>
            <person name="Zaspel J.M."/>
        </authorList>
    </citation>
    <scope>NUCLEOTIDE SEQUENCE [LARGE SCALE GENOMIC DNA]</scope>
    <source>
        <strain evidence="1">CgM1</strain>
    </source>
</reference>
<accession>A0AAV7I3C3</accession>
<sequence>MDREIDPASAVCEAAAAATYSSNPCRCCSAATATATAAATAVDADAWASGSPFQIYISTLTSSVLSYVVEYTYDFIYVCIDCKALTMIKLASVGKTKYIRDTLKYLLCKHQVLKAPNVASSRRVVNCFQESFQNVAII</sequence>
<dbReference type="AlphaFoldDB" id="A0AAV7I3C3"/>
<keyword evidence="2" id="KW-1185">Reference proteome</keyword>
<organism evidence="1 2">
    <name type="scientific">Cotesia glomerata</name>
    <name type="common">Lepidopteran parasitic wasp</name>
    <name type="synonym">Apanteles glomeratus</name>
    <dbReference type="NCBI Taxonomy" id="32391"/>
    <lineage>
        <taxon>Eukaryota</taxon>
        <taxon>Metazoa</taxon>
        <taxon>Ecdysozoa</taxon>
        <taxon>Arthropoda</taxon>
        <taxon>Hexapoda</taxon>
        <taxon>Insecta</taxon>
        <taxon>Pterygota</taxon>
        <taxon>Neoptera</taxon>
        <taxon>Endopterygota</taxon>
        <taxon>Hymenoptera</taxon>
        <taxon>Apocrita</taxon>
        <taxon>Ichneumonoidea</taxon>
        <taxon>Braconidae</taxon>
        <taxon>Microgastrinae</taxon>
        <taxon>Cotesia</taxon>
    </lineage>
</organism>
<proteinExistence type="predicted"/>
<evidence type="ECO:0000313" key="2">
    <source>
        <dbReference type="Proteomes" id="UP000826195"/>
    </source>
</evidence>
<gene>
    <name evidence="1" type="ORF">KQX54_017592</name>
</gene>
<dbReference type="EMBL" id="JAHXZJ010002609">
    <property type="protein sequence ID" value="KAH0540464.1"/>
    <property type="molecule type" value="Genomic_DNA"/>
</dbReference>
<dbReference type="Proteomes" id="UP000826195">
    <property type="component" value="Unassembled WGS sequence"/>
</dbReference>
<protein>
    <submittedName>
        <fullName evidence="1">Uncharacterized protein</fullName>
    </submittedName>
</protein>
<evidence type="ECO:0000313" key="1">
    <source>
        <dbReference type="EMBL" id="KAH0540464.1"/>
    </source>
</evidence>